<protein>
    <submittedName>
        <fullName evidence="7">LptF/LptG family permease</fullName>
    </submittedName>
</protein>
<evidence type="ECO:0000313" key="8">
    <source>
        <dbReference type="Proteomes" id="UP000480684"/>
    </source>
</evidence>
<keyword evidence="2" id="KW-1003">Cell membrane</keyword>
<dbReference type="GO" id="GO:0015920">
    <property type="term" value="P:lipopolysaccharide transport"/>
    <property type="evidence" value="ECO:0007669"/>
    <property type="project" value="TreeGrafter"/>
</dbReference>
<feature type="transmembrane region" description="Helical" evidence="6">
    <location>
        <begin position="296"/>
        <end position="318"/>
    </location>
</feature>
<proteinExistence type="predicted"/>
<accession>A0A7C9V162</accession>
<comment type="subcellular location">
    <subcellularLocation>
        <location evidence="1">Cell membrane</location>
        <topology evidence="1">Multi-pass membrane protein</topology>
    </subcellularLocation>
</comment>
<dbReference type="GO" id="GO:0043190">
    <property type="term" value="C:ATP-binding cassette (ABC) transporter complex"/>
    <property type="evidence" value="ECO:0007669"/>
    <property type="project" value="TreeGrafter"/>
</dbReference>
<evidence type="ECO:0000256" key="6">
    <source>
        <dbReference type="SAM" id="Phobius"/>
    </source>
</evidence>
<dbReference type="Proteomes" id="UP000480684">
    <property type="component" value="Unassembled WGS sequence"/>
</dbReference>
<evidence type="ECO:0000256" key="4">
    <source>
        <dbReference type="ARBA" id="ARBA00022989"/>
    </source>
</evidence>
<dbReference type="PANTHER" id="PTHR33529">
    <property type="entry name" value="SLR0882 PROTEIN-RELATED"/>
    <property type="match status" value="1"/>
</dbReference>
<feature type="transmembrane region" description="Helical" evidence="6">
    <location>
        <begin position="63"/>
        <end position="80"/>
    </location>
</feature>
<evidence type="ECO:0000256" key="1">
    <source>
        <dbReference type="ARBA" id="ARBA00004651"/>
    </source>
</evidence>
<keyword evidence="5 6" id="KW-0472">Membrane</keyword>
<comment type="caution">
    <text evidence="7">The sequence shown here is derived from an EMBL/GenBank/DDBJ whole genome shotgun (WGS) entry which is preliminary data.</text>
</comment>
<reference evidence="7 8" key="1">
    <citation type="submission" date="2020-02" db="EMBL/GenBank/DDBJ databases">
        <authorList>
            <person name="Dziuba M."/>
            <person name="Kuznetsov B."/>
            <person name="Mardanov A."/>
            <person name="Ravin N."/>
            <person name="Grouzdev D."/>
        </authorList>
    </citation>
    <scope>NUCLEOTIDE SEQUENCE [LARGE SCALE GENOMIC DNA]</scope>
    <source>
        <strain evidence="7 8">SpK</strain>
    </source>
</reference>
<keyword evidence="4 6" id="KW-1133">Transmembrane helix</keyword>
<organism evidence="7 8">
    <name type="scientific">Magnetospirillum aberrantis SpK</name>
    <dbReference type="NCBI Taxonomy" id="908842"/>
    <lineage>
        <taxon>Bacteria</taxon>
        <taxon>Pseudomonadati</taxon>
        <taxon>Pseudomonadota</taxon>
        <taxon>Alphaproteobacteria</taxon>
        <taxon>Rhodospirillales</taxon>
        <taxon>Rhodospirillaceae</taxon>
        <taxon>Magnetospirillum</taxon>
    </lineage>
</organism>
<feature type="transmembrane region" description="Helical" evidence="6">
    <location>
        <begin position="6"/>
        <end position="29"/>
    </location>
</feature>
<evidence type="ECO:0000313" key="7">
    <source>
        <dbReference type="EMBL" id="NFV81754.1"/>
    </source>
</evidence>
<sequence>MTLTLYLSRVVATRIAAVLASLTALVLLIEMLEAIRRVLGDTRGMDVVLTYLALRLPLAVDRLFPLAVLIGSALAFGTLARSNEMVILRSAGLSPLRFLRSLWPVILVCGTVNYLFEDHVAPASERSFALWWQDTVRKDDDDADKNRAQWLRVGNRIVSIGRIDEDGKSLDTVTRYDRDADGRLTAVSRAKSARFEDGKWHLEHDKVTLAEGGKAAPRLVWSDGPSVDNIRQLTLSLSRMSSAQAQQVLDGRWSGKDSAAHYRVVVHRGYAAATVPLVMLLLAVPALHGLRRSGNLIYGMASSLGLGLAFLVVNGLFLSMGEAAAIPAVLAVWSAPLSFILLGLAAWVHFEEGR</sequence>
<gene>
    <name evidence="7" type="ORF">G4223_16710</name>
</gene>
<dbReference type="RefSeq" id="WP_163682111.1">
    <property type="nucleotide sequence ID" value="NZ_JAAIYP010000043.1"/>
</dbReference>
<keyword evidence="8" id="KW-1185">Reference proteome</keyword>
<dbReference type="EMBL" id="JAAIYP010000043">
    <property type="protein sequence ID" value="NFV81754.1"/>
    <property type="molecule type" value="Genomic_DNA"/>
</dbReference>
<dbReference type="AlphaFoldDB" id="A0A7C9V162"/>
<feature type="transmembrane region" description="Helical" evidence="6">
    <location>
        <begin position="330"/>
        <end position="350"/>
    </location>
</feature>
<name>A0A7C9V162_9PROT</name>
<dbReference type="Pfam" id="PF03739">
    <property type="entry name" value="LptF_LptG"/>
    <property type="match status" value="1"/>
</dbReference>
<evidence type="ECO:0000256" key="2">
    <source>
        <dbReference type="ARBA" id="ARBA00022475"/>
    </source>
</evidence>
<keyword evidence="3 6" id="KW-0812">Transmembrane</keyword>
<dbReference type="PANTHER" id="PTHR33529:SF2">
    <property type="entry name" value="LIPOPOLYSACCHARIDE EXPORT SYSTEM PERMEASE PROTEIN LPTG"/>
    <property type="match status" value="1"/>
</dbReference>
<dbReference type="InterPro" id="IPR005495">
    <property type="entry name" value="LptG/LptF_permease"/>
</dbReference>
<feature type="transmembrane region" description="Helical" evidence="6">
    <location>
        <begin position="270"/>
        <end position="290"/>
    </location>
</feature>
<evidence type="ECO:0000256" key="5">
    <source>
        <dbReference type="ARBA" id="ARBA00023136"/>
    </source>
</evidence>
<evidence type="ECO:0000256" key="3">
    <source>
        <dbReference type="ARBA" id="ARBA00022692"/>
    </source>
</evidence>